<name>A0A4Z2HGY2_9TELE</name>
<proteinExistence type="predicted"/>
<comment type="caution">
    <text evidence="1">The sequence shown here is derived from an EMBL/GenBank/DDBJ whole genome shotgun (WGS) entry which is preliminary data.</text>
</comment>
<dbReference type="AlphaFoldDB" id="A0A4Z2HGY2"/>
<dbReference type="Proteomes" id="UP000314294">
    <property type="component" value="Unassembled WGS sequence"/>
</dbReference>
<gene>
    <name evidence="1" type="ORF">EYF80_025263</name>
</gene>
<organism evidence="1 2">
    <name type="scientific">Liparis tanakae</name>
    <name type="common">Tanaka's snailfish</name>
    <dbReference type="NCBI Taxonomy" id="230148"/>
    <lineage>
        <taxon>Eukaryota</taxon>
        <taxon>Metazoa</taxon>
        <taxon>Chordata</taxon>
        <taxon>Craniata</taxon>
        <taxon>Vertebrata</taxon>
        <taxon>Euteleostomi</taxon>
        <taxon>Actinopterygii</taxon>
        <taxon>Neopterygii</taxon>
        <taxon>Teleostei</taxon>
        <taxon>Neoteleostei</taxon>
        <taxon>Acanthomorphata</taxon>
        <taxon>Eupercaria</taxon>
        <taxon>Perciformes</taxon>
        <taxon>Cottioidei</taxon>
        <taxon>Cottales</taxon>
        <taxon>Liparidae</taxon>
        <taxon>Liparis</taxon>
    </lineage>
</organism>
<dbReference type="EMBL" id="SRLO01000251">
    <property type="protein sequence ID" value="TNN64515.1"/>
    <property type="molecule type" value="Genomic_DNA"/>
</dbReference>
<reference evidence="1 2" key="1">
    <citation type="submission" date="2019-03" db="EMBL/GenBank/DDBJ databases">
        <title>First draft genome of Liparis tanakae, snailfish: a comprehensive survey of snailfish specific genes.</title>
        <authorList>
            <person name="Kim W."/>
            <person name="Song I."/>
            <person name="Jeong J.-H."/>
            <person name="Kim D."/>
            <person name="Kim S."/>
            <person name="Ryu S."/>
            <person name="Song J.Y."/>
            <person name="Lee S.K."/>
        </authorList>
    </citation>
    <scope>NUCLEOTIDE SEQUENCE [LARGE SCALE GENOMIC DNA]</scope>
    <source>
        <tissue evidence="1">Muscle</tissue>
    </source>
</reference>
<evidence type="ECO:0000313" key="2">
    <source>
        <dbReference type="Proteomes" id="UP000314294"/>
    </source>
</evidence>
<sequence>MPMLSCSLMRALVLLRNEQEIFFTRALTAFLPVARTRLVALCLCPCSIGSENVFLKFPKLPRQPEGDAIRMTSRHKGPSSLLFFVWRKSPRSMLAS</sequence>
<accession>A0A4Z2HGY2</accession>
<protein>
    <submittedName>
        <fullName evidence="1">Uncharacterized protein</fullName>
    </submittedName>
</protein>
<evidence type="ECO:0000313" key="1">
    <source>
        <dbReference type="EMBL" id="TNN64515.1"/>
    </source>
</evidence>
<keyword evidence="2" id="KW-1185">Reference proteome</keyword>